<dbReference type="InterPro" id="IPR046346">
    <property type="entry name" value="Aminoacid_DH-like_N_sf"/>
</dbReference>
<dbReference type="PANTHER" id="PTHR21089:SF1">
    <property type="entry name" value="BIFUNCTIONAL 3-DEHYDROQUINATE DEHYDRATASE_SHIKIMATE DEHYDROGENASE, CHLOROPLASTIC"/>
    <property type="match status" value="1"/>
</dbReference>
<name>S2WMC6_9ACTN</name>
<feature type="domain" description="Shikimate dehydrogenase substrate binding N-terminal" evidence="3">
    <location>
        <begin position="16"/>
        <end position="103"/>
    </location>
</feature>
<dbReference type="GO" id="GO:0019632">
    <property type="term" value="P:shikimate metabolic process"/>
    <property type="evidence" value="ECO:0007669"/>
    <property type="project" value="TreeGrafter"/>
</dbReference>
<dbReference type="GO" id="GO:0009423">
    <property type="term" value="P:chorismate biosynthetic process"/>
    <property type="evidence" value="ECO:0007669"/>
    <property type="project" value="TreeGrafter"/>
</dbReference>
<dbReference type="STRING" id="883161.HMPREF9306_00231"/>
<dbReference type="GO" id="GO:0005829">
    <property type="term" value="C:cytosol"/>
    <property type="evidence" value="ECO:0007669"/>
    <property type="project" value="TreeGrafter"/>
</dbReference>
<dbReference type="InterPro" id="IPR022893">
    <property type="entry name" value="Shikimate_DH_fam"/>
</dbReference>
<reference evidence="4 5" key="1">
    <citation type="submission" date="2013-04" db="EMBL/GenBank/DDBJ databases">
        <title>The Genome Sequence of Propionimicrobium lymphophilum ACS-093-V-SCH5.</title>
        <authorList>
            <consortium name="The Broad Institute Genomics Platform"/>
            <person name="Earl A."/>
            <person name="Ward D."/>
            <person name="Feldgarden M."/>
            <person name="Gevers D."/>
            <person name="Saerens B."/>
            <person name="Vaneechoutte M."/>
            <person name="Walker B."/>
            <person name="Young S."/>
            <person name="Zeng Q."/>
            <person name="Gargeya S."/>
            <person name="Fitzgerald M."/>
            <person name="Haas B."/>
            <person name="Abouelleil A."/>
            <person name="Allen A.W."/>
            <person name="Alvarado L."/>
            <person name="Arachchi H.M."/>
            <person name="Berlin A.M."/>
            <person name="Chapman S.B."/>
            <person name="Gainer-Dewar J."/>
            <person name="Goldberg J."/>
            <person name="Griggs A."/>
            <person name="Gujja S."/>
            <person name="Hansen M."/>
            <person name="Howarth C."/>
            <person name="Imamovic A."/>
            <person name="Ireland A."/>
            <person name="Larimer J."/>
            <person name="McCowan C."/>
            <person name="Murphy C."/>
            <person name="Pearson M."/>
            <person name="Poon T.W."/>
            <person name="Priest M."/>
            <person name="Roberts A."/>
            <person name="Saif S."/>
            <person name="Shea T."/>
            <person name="Sisk P."/>
            <person name="Sykes S."/>
            <person name="Wortman J."/>
            <person name="Nusbaum C."/>
            <person name="Birren B."/>
        </authorList>
    </citation>
    <scope>NUCLEOTIDE SEQUENCE [LARGE SCALE GENOMIC DNA]</scope>
    <source>
        <strain evidence="4 5">ACS-093-V-SCH5</strain>
    </source>
</reference>
<gene>
    <name evidence="4" type="ORF">HMPREF9306_00231</name>
</gene>
<dbReference type="Proteomes" id="UP000014417">
    <property type="component" value="Unassembled WGS sequence"/>
</dbReference>
<dbReference type="OrthoDB" id="9776868at2"/>
<evidence type="ECO:0000259" key="3">
    <source>
        <dbReference type="Pfam" id="PF08501"/>
    </source>
</evidence>
<comment type="caution">
    <text evidence="4">The sequence shown here is derived from an EMBL/GenBank/DDBJ whole genome shotgun (WGS) entry which is preliminary data.</text>
</comment>
<keyword evidence="2" id="KW-0057">Aromatic amino acid biosynthesis</keyword>
<evidence type="ECO:0000256" key="2">
    <source>
        <dbReference type="ARBA" id="ARBA00023141"/>
    </source>
</evidence>
<dbReference type="Gene3D" id="3.40.50.720">
    <property type="entry name" value="NAD(P)-binding Rossmann-like Domain"/>
    <property type="match status" value="1"/>
</dbReference>
<dbReference type="SUPFAM" id="SSF53223">
    <property type="entry name" value="Aminoacid dehydrogenase-like, N-terminal domain"/>
    <property type="match status" value="1"/>
</dbReference>
<dbReference type="GO" id="GO:0050661">
    <property type="term" value="F:NADP binding"/>
    <property type="evidence" value="ECO:0007669"/>
    <property type="project" value="TreeGrafter"/>
</dbReference>
<dbReference type="AlphaFoldDB" id="S2WMC6"/>
<dbReference type="EMBL" id="AGZR01000003">
    <property type="protein sequence ID" value="EPD33817.1"/>
    <property type="molecule type" value="Genomic_DNA"/>
</dbReference>
<dbReference type="InterPro" id="IPR036291">
    <property type="entry name" value="NAD(P)-bd_dom_sf"/>
</dbReference>
<sequence length="285" mass="30537">MTNFASGQGRVNRCAVIGHPIAHSLSPLLHRTAYAQLGLLDFRYDAFDVDEHELDDFIADLEAQNRDGARWVGLSVTAPNKPGLLSHGVVDPLAQALHAGNTLIFGSPNRVYNTDVTGLVSALGARGVERVETAQLIGNGATARSSLAAFHRLGVGSVQVNARSRERAERSLGELAGFYGIELTFVDFDSPSPEPVDLLVNSVPVNLDAEAAALLVAPAKNVFELTYNFYPSNLEQAGQAAGKNTLSGMDLLVFQALDQIELMTGQRTDPRPLLDAGYKALESKK</sequence>
<dbReference type="PATRIC" id="fig|883161.3.peg.235"/>
<comment type="pathway">
    <text evidence="1">Metabolic intermediate biosynthesis; chorismate biosynthesis; chorismate from D-erythrose 4-phosphate and phosphoenolpyruvate: step 4/7.</text>
</comment>
<dbReference type="Gene3D" id="3.40.50.10860">
    <property type="entry name" value="Leucine Dehydrogenase, chain A, domain 1"/>
    <property type="match status" value="1"/>
</dbReference>
<evidence type="ECO:0000313" key="4">
    <source>
        <dbReference type="EMBL" id="EPD33817.1"/>
    </source>
</evidence>
<dbReference type="RefSeq" id="WP_016455089.1">
    <property type="nucleotide sequence ID" value="NZ_KE150269.1"/>
</dbReference>
<evidence type="ECO:0000313" key="5">
    <source>
        <dbReference type="Proteomes" id="UP000014417"/>
    </source>
</evidence>
<accession>S2WMC6</accession>
<dbReference type="Pfam" id="PF08501">
    <property type="entry name" value="Shikimate_dh_N"/>
    <property type="match status" value="1"/>
</dbReference>
<dbReference type="HOGENOM" id="CLU_044063_0_0_11"/>
<dbReference type="GO" id="GO:0009073">
    <property type="term" value="P:aromatic amino acid family biosynthetic process"/>
    <property type="evidence" value="ECO:0007669"/>
    <property type="project" value="UniProtKB-KW"/>
</dbReference>
<dbReference type="PANTHER" id="PTHR21089">
    <property type="entry name" value="SHIKIMATE DEHYDROGENASE"/>
    <property type="match status" value="1"/>
</dbReference>
<proteinExistence type="predicted"/>
<dbReference type="InterPro" id="IPR013708">
    <property type="entry name" value="Shikimate_DH-bd_N"/>
</dbReference>
<dbReference type="CDD" id="cd01065">
    <property type="entry name" value="NAD_bind_Shikimate_DH"/>
    <property type="match status" value="1"/>
</dbReference>
<dbReference type="GO" id="GO:0004764">
    <property type="term" value="F:shikimate 3-dehydrogenase (NADP+) activity"/>
    <property type="evidence" value="ECO:0007669"/>
    <property type="project" value="InterPro"/>
</dbReference>
<dbReference type="SUPFAM" id="SSF51735">
    <property type="entry name" value="NAD(P)-binding Rossmann-fold domains"/>
    <property type="match status" value="1"/>
</dbReference>
<keyword evidence="2" id="KW-0028">Amino-acid biosynthesis</keyword>
<evidence type="ECO:0000256" key="1">
    <source>
        <dbReference type="ARBA" id="ARBA00004871"/>
    </source>
</evidence>
<keyword evidence="5" id="KW-1185">Reference proteome</keyword>
<protein>
    <recommendedName>
        <fullName evidence="3">Shikimate dehydrogenase substrate binding N-terminal domain-containing protein</fullName>
    </recommendedName>
</protein>
<organism evidence="4 5">
    <name type="scientific">Propionimicrobium lymphophilum ACS-093-V-SCH5</name>
    <dbReference type="NCBI Taxonomy" id="883161"/>
    <lineage>
        <taxon>Bacteria</taxon>
        <taxon>Bacillati</taxon>
        <taxon>Actinomycetota</taxon>
        <taxon>Actinomycetes</taxon>
        <taxon>Propionibacteriales</taxon>
        <taxon>Propionibacteriaceae</taxon>
        <taxon>Propionimicrobium</taxon>
    </lineage>
</organism>